<dbReference type="CDD" id="cd08276">
    <property type="entry name" value="MDR7"/>
    <property type="match status" value="1"/>
</dbReference>
<dbReference type="PANTHER" id="PTHR45033">
    <property type="match status" value="1"/>
</dbReference>
<dbReference type="InterPro" id="IPR036291">
    <property type="entry name" value="NAD(P)-bd_dom_sf"/>
</dbReference>
<dbReference type="Pfam" id="PF00107">
    <property type="entry name" value="ADH_zinc_N"/>
    <property type="match status" value="1"/>
</dbReference>
<dbReference type="Gene3D" id="3.90.180.10">
    <property type="entry name" value="Medium-chain alcohol dehydrogenases, catalytic domain"/>
    <property type="match status" value="1"/>
</dbReference>
<dbReference type="SMART" id="SM00829">
    <property type="entry name" value="PKS_ER"/>
    <property type="match status" value="1"/>
</dbReference>
<dbReference type="PhylomeDB" id="Q54UL7"/>
<dbReference type="InterPro" id="IPR052711">
    <property type="entry name" value="Zinc_ADH-like"/>
</dbReference>
<dbReference type="Pfam" id="PF08240">
    <property type="entry name" value="ADH_N"/>
    <property type="match status" value="1"/>
</dbReference>
<dbReference type="InterPro" id="IPR013154">
    <property type="entry name" value="ADH-like_N"/>
</dbReference>
<dbReference type="VEuPathDB" id="AmoebaDB:DDB_G0280997"/>
<feature type="domain" description="Enoyl reductase (ER)" evidence="1">
    <location>
        <begin position="12"/>
        <end position="339"/>
    </location>
</feature>
<dbReference type="dictyBase" id="DDB_G0280997"/>
<dbReference type="EMBL" id="AAFI02000040">
    <property type="protein sequence ID" value="EAL66795.1"/>
    <property type="molecule type" value="Genomic_DNA"/>
</dbReference>
<dbReference type="Proteomes" id="UP000002195">
    <property type="component" value="Unassembled WGS sequence"/>
</dbReference>
<dbReference type="SMR" id="Q54UL7"/>
<proteinExistence type="predicted"/>
<dbReference type="SUPFAM" id="SSF51735">
    <property type="entry name" value="NAD(P)-binding Rossmann-fold domains"/>
    <property type="match status" value="1"/>
</dbReference>
<dbReference type="OMA" id="YTINYRT"/>
<keyword evidence="3" id="KW-1185">Reference proteome</keyword>
<sequence>MMKAWRIHSFDGTYGMKMDEISVPHINDDQVLVKVSAVSLNYRDKAIMDGTYGIKFEKGLIPVSDTCGIIEKVGKNVKKFKVGDRVVNHFLSHWMEGEAKSNEEQFSYGGPLNGGLAKYIILDENSCLIPPKHYTDEECSTLPIAACTAWYSLMNVGGIESKLKSNQTVLIQGTGGVSLFALQISHSIGAKTILLTSNEEKKERLLKMGATHVINYKTHNEWEKEVMKLTNDQGVNHVLDVVGGDYINRSIRCSHTHGHIYMIGFLKESNAKINLFDALFKRINLHGIGVSPKDSFQEMINQLSTNFIFKPVIDTIYDFDDSIKAFQHLSRGSFGKIVIKLN</sequence>
<dbReference type="HOGENOM" id="CLU_026673_3_4_1"/>
<evidence type="ECO:0000313" key="2">
    <source>
        <dbReference type="EMBL" id="EAL66795.1"/>
    </source>
</evidence>
<dbReference type="STRING" id="44689.Q54UL7"/>
<dbReference type="eggNOG" id="KOG1198">
    <property type="taxonomic scope" value="Eukaryota"/>
</dbReference>
<dbReference type="PaxDb" id="44689-DDB0238846"/>
<dbReference type="KEGG" id="ddi:DDB_G0280997"/>
<dbReference type="GO" id="GO:0016491">
    <property type="term" value="F:oxidoreductase activity"/>
    <property type="evidence" value="ECO:0007669"/>
    <property type="project" value="InterPro"/>
</dbReference>
<evidence type="ECO:0000313" key="3">
    <source>
        <dbReference type="Proteomes" id="UP000002195"/>
    </source>
</evidence>
<evidence type="ECO:0000259" key="1">
    <source>
        <dbReference type="SMART" id="SM00829"/>
    </source>
</evidence>
<gene>
    <name evidence="2" type="ORF">DDB_G0280997</name>
</gene>
<dbReference type="RefSeq" id="XP_640759.1">
    <property type="nucleotide sequence ID" value="XM_635667.1"/>
</dbReference>
<dbReference type="Gene3D" id="3.40.50.720">
    <property type="entry name" value="NAD(P)-binding Rossmann-like Domain"/>
    <property type="match status" value="1"/>
</dbReference>
<dbReference type="InterPro" id="IPR020843">
    <property type="entry name" value="ER"/>
</dbReference>
<dbReference type="InParanoid" id="Q54UL7"/>
<protein>
    <submittedName>
        <fullName evidence="2">Zinc-containing alcohol dehydrogenase</fullName>
    </submittedName>
</protein>
<dbReference type="PANTHER" id="PTHR45033:SF2">
    <property type="entry name" value="ZINC-TYPE ALCOHOL DEHYDROGENASE-LIKE PROTEIN C1773.06C"/>
    <property type="match status" value="1"/>
</dbReference>
<dbReference type="InterPro" id="IPR013149">
    <property type="entry name" value="ADH-like_C"/>
</dbReference>
<dbReference type="SUPFAM" id="SSF50129">
    <property type="entry name" value="GroES-like"/>
    <property type="match status" value="1"/>
</dbReference>
<dbReference type="InterPro" id="IPR011032">
    <property type="entry name" value="GroES-like_sf"/>
</dbReference>
<dbReference type="GeneID" id="8622812"/>
<comment type="caution">
    <text evidence="2">The sequence shown here is derived from an EMBL/GenBank/DDBJ whole genome shotgun (WGS) entry which is preliminary data.</text>
</comment>
<organism evidence="2 3">
    <name type="scientific">Dictyostelium discoideum</name>
    <name type="common">Social amoeba</name>
    <dbReference type="NCBI Taxonomy" id="44689"/>
    <lineage>
        <taxon>Eukaryota</taxon>
        <taxon>Amoebozoa</taxon>
        <taxon>Evosea</taxon>
        <taxon>Eumycetozoa</taxon>
        <taxon>Dictyostelia</taxon>
        <taxon>Dictyosteliales</taxon>
        <taxon>Dictyosteliaceae</taxon>
        <taxon>Dictyostelium</taxon>
    </lineage>
</organism>
<reference evidence="2 3" key="1">
    <citation type="journal article" date="2005" name="Nature">
        <title>The genome of the social amoeba Dictyostelium discoideum.</title>
        <authorList>
            <consortium name="The Dictyostelium discoideum Sequencing Consortium"/>
            <person name="Eichinger L."/>
            <person name="Pachebat J.A."/>
            <person name="Glockner G."/>
            <person name="Rajandream M.A."/>
            <person name="Sucgang R."/>
            <person name="Berriman M."/>
            <person name="Song J."/>
            <person name="Olsen R."/>
            <person name="Szafranski K."/>
            <person name="Xu Q."/>
            <person name="Tunggal B."/>
            <person name="Kummerfeld S."/>
            <person name="Madera M."/>
            <person name="Konfortov B.A."/>
            <person name="Rivero F."/>
            <person name="Bankier A.T."/>
            <person name="Lehmann R."/>
            <person name="Hamlin N."/>
            <person name="Davies R."/>
            <person name="Gaudet P."/>
            <person name="Fey P."/>
            <person name="Pilcher K."/>
            <person name="Chen G."/>
            <person name="Saunders D."/>
            <person name="Sodergren E."/>
            <person name="Davis P."/>
            <person name="Kerhornou A."/>
            <person name="Nie X."/>
            <person name="Hall N."/>
            <person name="Anjard C."/>
            <person name="Hemphill L."/>
            <person name="Bason N."/>
            <person name="Farbrother P."/>
            <person name="Desany B."/>
            <person name="Just E."/>
            <person name="Morio T."/>
            <person name="Rost R."/>
            <person name="Churcher C."/>
            <person name="Cooper J."/>
            <person name="Haydock S."/>
            <person name="van Driessche N."/>
            <person name="Cronin A."/>
            <person name="Goodhead I."/>
            <person name="Muzny D."/>
            <person name="Mourier T."/>
            <person name="Pain A."/>
            <person name="Lu M."/>
            <person name="Harper D."/>
            <person name="Lindsay R."/>
            <person name="Hauser H."/>
            <person name="James K."/>
            <person name="Quiles M."/>
            <person name="Madan Babu M."/>
            <person name="Saito T."/>
            <person name="Buchrieser C."/>
            <person name="Wardroper A."/>
            <person name="Felder M."/>
            <person name="Thangavelu M."/>
            <person name="Johnson D."/>
            <person name="Knights A."/>
            <person name="Loulseged H."/>
            <person name="Mungall K."/>
            <person name="Oliver K."/>
            <person name="Price C."/>
            <person name="Quail M.A."/>
            <person name="Urushihara H."/>
            <person name="Hernandez J."/>
            <person name="Rabbinowitsch E."/>
            <person name="Steffen D."/>
            <person name="Sanders M."/>
            <person name="Ma J."/>
            <person name="Kohara Y."/>
            <person name="Sharp S."/>
            <person name="Simmonds M."/>
            <person name="Spiegler S."/>
            <person name="Tivey A."/>
            <person name="Sugano S."/>
            <person name="White B."/>
            <person name="Walker D."/>
            <person name="Woodward J."/>
            <person name="Winckler T."/>
            <person name="Tanaka Y."/>
            <person name="Shaulsky G."/>
            <person name="Schleicher M."/>
            <person name="Weinstock G."/>
            <person name="Rosenthal A."/>
            <person name="Cox E.C."/>
            <person name="Chisholm R.L."/>
            <person name="Gibbs R."/>
            <person name="Loomis W.F."/>
            <person name="Platzer M."/>
            <person name="Kay R.R."/>
            <person name="Williams J."/>
            <person name="Dear P.H."/>
            <person name="Noegel A.A."/>
            <person name="Barrell B."/>
            <person name="Kuspa A."/>
        </authorList>
    </citation>
    <scope>NUCLEOTIDE SEQUENCE [LARGE SCALE GENOMIC DNA]</scope>
    <source>
        <strain evidence="2 3">AX4</strain>
    </source>
</reference>
<accession>Q54UL7</accession>
<name>Q54UL7_DICDI</name>
<dbReference type="AlphaFoldDB" id="Q54UL7"/>